<dbReference type="AlphaFoldDB" id="A0AAI8YCV2"/>
<reference evidence="1" key="1">
    <citation type="submission" date="2023-10" db="EMBL/GenBank/DDBJ databases">
        <authorList>
            <person name="Hackl T."/>
        </authorList>
    </citation>
    <scope>NUCLEOTIDE SEQUENCE</scope>
</reference>
<organism evidence="1 2">
    <name type="scientific">Anthostomella pinea</name>
    <dbReference type="NCBI Taxonomy" id="933095"/>
    <lineage>
        <taxon>Eukaryota</taxon>
        <taxon>Fungi</taxon>
        <taxon>Dikarya</taxon>
        <taxon>Ascomycota</taxon>
        <taxon>Pezizomycotina</taxon>
        <taxon>Sordariomycetes</taxon>
        <taxon>Xylariomycetidae</taxon>
        <taxon>Xylariales</taxon>
        <taxon>Xylariaceae</taxon>
        <taxon>Anthostomella</taxon>
    </lineage>
</organism>
<dbReference type="PANTHER" id="PTHR42085:SF2">
    <property type="entry name" value="F-BOX DOMAIN-CONTAINING PROTEIN"/>
    <property type="match status" value="1"/>
</dbReference>
<dbReference type="InterPro" id="IPR038883">
    <property type="entry name" value="AN11006-like"/>
</dbReference>
<dbReference type="PANTHER" id="PTHR42085">
    <property type="entry name" value="F-BOX DOMAIN-CONTAINING PROTEIN"/>
    <property type="match status" value="1"/>
</dbReference>
<proteinExistence type="predicted"/>
<name>A0AAI8YCV2_9PEZI</name>
<protein>
    <submittedName>
        <fullName evidence="1">Uu.00g029530.m01.CDS01</fullName>
    </submittedName>
</protein>
<evidence type="ECO:0000313" key="2">
    <source>
        <dbReference type="Proteomes" id="UP001295740"/>
    </source>
</evidence>
<dbReference type="Proteomes" id="UP001295740">
    <property type="component" value="Unassembled WGS sequence"/>
</dbReference>
<sequence length="246" mass="27315">MFRFFDLPAELRSAILEHILVSDCGIILRSETSSRLPFGNLQSALNVFVVCMQMYQEASAIFYTQNRFILNAQSHRLPSHLTSPGGFLSPQGQDARRRVHGITLFLSRVGGEFGDVLGPALSDMVLCGSLRELKLCIGAPPSLHPSRTSDMDLVQRPPFQALLRLLSDPYLEVVELLVWKVHWAFLCPFHRKGDNLTGEGPNSESVDDLGLATVRQGPEWVPVDWKSMVASLGTGQQIVRIGERGF</sequence>
<dbReference type="EMBL" id="CAUWAG010000003">
    <property type="protein sequence ID" value="CAJ2500100.1"/>
    <property type="molecule type" value="Genomic_DNA"/>
</dbReference>
<keyword evidence="2" id="KW-1185">Reference proteome</keyword>
<comment type="caution">
    <text evidence="1">The sequence shown here is derived from an EMBL/GenBank/DDBJ whole genome shotgun (WGS) entry which is preliminary data.</text>
</comment>
<evidence type="ECO:0000313" key="1">
    <source>
        <dbReference type="EMBL" id="CAJ2500100.1"/>
    </source>
</evidence>
<gene>
    <name evidence="1" type="ORF">KHLLAP_LOCUS568</name>
</gene>
<accession>A0AAI8YCV2</accession>